<evidence type="ECO:0000256" key="3">
    <source>
        <dbReference type="ARBA" id="ARBA00022676"/>
    </source>
</evidence>
<feature type="region of interest" description="Disordered" evidence="6">
    <location>
        <begin position="59"/>
        <end position="83"/>
    </location>
</feature>
<evidence type="ECO:0000256" key="6">
    <source>
        <dbReference type="SAM" id="MobiDB-lite"/>
    </source>
</evidence>
<comment type="similarity">
    <text evidence="2">Belongs to the glycosyltransferase 47 family.</text>
</comment>
<keyword evidence="4" id="KW-0735">Signal-anchor</keyword>
<feature type="compositionally biased region" description="Basic and acidic residues" evidence="6">
    <location>
        <begin position="70"/>
        <end position="83"/>
    </location>
</feature>
<feature type="domain" description="Exostosin GT47" evidence="8">
    <location>
        <begin position="149"/>
        <end position="294"/>
    </location>
</feature>
<keyword evidence="7" id="KW-0472">Membrane</keyword>
<sequence>MPSSSNNPPFLSSSFRPYSLFLVLLFVVPLAVILVVVCTLGDATSYQWTRRVGSQYFGAADPPSSSSPKIGEKQYGRGKNKESEKINVTSATSVVKKHSRLGEIEASLARARLAIKEAGRVQNITSAYDDPDYVPRGPIYRNAKAFHSTIADYVNVIAKTHPFWNRSFGADHVMLSCHDWGPYASSYAPFLYNMSIRVLCNANTPEGFIPSKDVSYPEIHLRTGEIEGLLVGTSPSSRSILAFFAGGRHGHIRHLLFEHWKEEDKDVIVYEQLPKHLSYDSMLKKSKFCLCPSGY</sequence>
<organism evidence="9">
    <name type="scientific">Fagus sylvatica</name>
    <name type="common">Beechnut</name>
    <dbReference type="NCBI Taxonomy" id="28930"/>
    <lineage>
        <taxon>Eukaryota</taxon>
        <taxon>Viridiplantae</taxon>
        <taxon>Streptophyta</taxon>
        <taxon>Embryophyta</taxon>
        <taxon>Tracheophyta</taxon>
        <taxon>Spermatophyta</taxon>
        <taxon>Magnoliopsida</taxon>
        <taxon>eudicotyledons</taxon>
        <taxon>Gunneridae</taxon>
        <taxon>Pentapetalae</taxon>
        <taxon>rosids</taxon>
        <taxon>fabids</taxon>
        <taxon>Fagales</taxon>
        <taxon>Fagaceae</taxon>
        <taxon>Fagus</taxon>
    </lineage>
</organism>
<evidence type="ECO:0000256" key="4">
    <source>
        <dbReference type="ARBA" id="ARBA00022968"/>
    </source>
</evidence>
<keyword evidence="3" id="KW-0328">Glycosyltransferase</keyword>
<name>A0A2N9FWP1_FAGSY</name>
<dbReference type="EMBL" id="OIVN01001237">
    <property type="protein sequence ID" value="SPC91623.1"/>
    <property type="molecule type" value="Genomic_DNA"/>
</dbReference>
<dbReference type="GO" id="GO:0000139">
    <property type="term" value="C:Golgi membrane"/>
    <property type="evidence" value="ECO:0007669"/>
    <property type="project" value="UniProtKB-SubCell"/>
</dbReference>
<feature type="transmembrane region" description="Helical" evidence="7">
    <location>
        <begin position="20"/>
        <end position="41"/>
    </location>
</feature>
<dbReference type="AlphaFoldDB" id="A0A2N9FWP1"/>
<gene>
    <name evidence="9" type="ORF">FSB_LOCUS19505</name>
</gene>
<dbReference type="PANTHER" id="PTHR11062">
    <property type="entry name" value="EXOSTOSIN HEPARAN SULFATE GLYCOSYLTRANSFERASE -RELATED"/>
    <property type="match status" value="1"/>
</dbReference>
<dbReference type="InterPro" id="IPR004263">
    <property type="entry name" value="Exostosin"/>
</dbReference>
<proteinExistence type="inferred from homology"/>
<keyword evidence="5" id="KW-0333">Golgi apparatus</keyword>
<keyword evidence="7" id="KW-0812">Transmembrane</keyword>
<keyword evidence="7" id="KW-1133">Transmembrane helix</keyword>
<reference evidence="9" key="1">
    <citation type="submission" date="2018-02" db="EMBL/GenBank/DDBJ databases">
        <authorList>
            <person name="Cohen D.B."/>
            <person name="Kent A.D."/>
        </authorList>
    </citation>
    <scope>NUCLEOTIDE SEQUENCE</scope>
</reference>
<dbReference type="GO" id="GO:0016757">
    <property type="term" value="F:glycosyltransferase activity"/>
    <property type="evidence" value="ECO:0007669"/>
    <property type="project" value="UniProtKB-KW"/>
</dbReference>
<keyword evidence="3" id="KW-0808">Transferase</keyword>
<evidence type="ECO:0000256" key="5">
    <source>
        <dbReference type="ARBA" id="ARBA00023034"/>
    </source>
</evidence>
<dbReference type="PANTHER" id="PTHR11062:SF300">
    <property type="entry name" value="EXOSTOSIN GT47 DOMAIN-CONTAINING PROTEIN"/>
    <property type="match status" value="1"/>
</dbReference>
<comment type="subcellular location">
    <subcellularLocation>
        <location evidence="1">Golgi apparatus membrane</location>
        <topology evidence="1">Single-pass type II membrane protein</topology>
    </subcellularLocation>
</comment>
<evidence type="ECO:0000313" key="9">
    <source>
        <dbReference type="EMBL" id="SPC91623.1"/>
    </source>
</evidence>
<evidence type="ECO:0000256" key="2">
    <source>
        <dbReference type="ARBA" id="ARBA00010271"/>
    </source>
</evidence>
<protein>
    <recommendedName>
        <fullName evidence="8">Exostosin GT47 domain-containing protein</fullName>
    </recommendedName>
</protein>
<evidence type="ECO:0000256" key="1">
    <source>
        <dbReference type="ARBA" id="ARBA00004323"/>
    </source>
</evidence>
<accession>A0A2N9FWP1</accession>
<evidence type="ECO:0000256" key="7">
    <source>
        <dbReference type="SAM" id="Phobius"/>
    </source>
</evidence>
<dbReference type="InterPro" id="IPR040911">
    <property type="entry name" value="Exostosin_GT47"/>
</dbReference>
<dbReference type="Pfam" id="PF03016">
    <property type="entry name" value="Exostosin_GT47"/>
    <property type="match status" value="1"/>
</dbReference>
<evidence type="ECO:0000259" key="8">
    <source>
        <dbReference type="Pfam" id="PF03016"/>
    </source>
</evidence>